<evidence type="ECO:0000313" key="1">
    <source>
        <dbReference type="EMBL" id="XDV61646.1"/>
    </source>
</evidence>
<proteinExistence type="predicted"/>
<name>A0AB39XWQ5_9ACTN</name>
<dbReference type="RefSeq" id="WP_369776419.1">
    <property type="nucleotide sequence ID" value="NZ_CP165727.1"/>
</dbReference>
<accession>A0AB39XWQ5</accession>
<gene>
    <name evidence="1" type="ORF">AB5J51_01000</name>
</gene>
<sequence length="813" mass="88217">MGNIELAALASAYRLAEPSTADVLVRRLRGETLDLLRHWWRLPRRLVDAVLASGDRELLVTLARNATPGQSLRLARLGDPEVGRALYEAERWSRRCGDSVRAAVLMAADPSDPAWRAPGGLVDELLGETWFAQLSPALCAPFPELVLHALRLCGHDAPPPMVLRAARTLLEHGGPEQLAALAALAEAEGGLSHPGLAALLRRAAAAPDPGALLNGDISPTDELMYFVRLHSGRKTPAGVLPDWDLVRAEHGRRPFDASAVMDLNQLPGCPQELAVEGLRADPRTTLVRGRGPLPLSALTGPEIADERSYVPDVLRRGLAEGWLSAEQVLTDVTPAAEALQCLPQGEEPVRKAVRELTAPMGADPAAWLALYRRISRFEGTATALVAAACADAARSSRAPSWPRATGAAFPSREPEGPRGLFQRLFEYAEEEAQEALVPYLDGRAVQHLLVFGAPSPRLRARIIAVHGRSAHLANASRWDLPGEIVEELLELDDPEVNEKLYLYGAIAWQERARILAGRGRRGGHVPVTDGLLDELGWIDLRHHRNWLSAGLLSGDPRVLRVVLARIRTHTEGGRLRMLIRLWEQHGPRAVLSLMEEEQFPGRTSGAKHPLPAATHKTVHQALAAPDGLALLRARLAAEEQPGRLVSLLRRTAPKSVAERVRHLADEGTTLPWPQLLQAHADEPLSADLLCALAQQDDCPRPLLLAALGARPVDGDADGMPWLARALQDGRLSAVDVVRRCRPAPGVVSFLVSLHSHPSEVERPSWRPLYCAARRLAREELGTDPEAWATALLLLPDFTGSLTELLSTAAAVTA</sequence>
<organism evidence="1">
    <name type="scientific">Streptomyces sp. R33</name>
    <dbReference type="NCBI Taxonomy" id="3238629"/>
    <lineage>
        <taxon>Bacteria</taxon>
        <taxon>Bacillati</taxon>
        <taxon>Actinomycetota</taxon>
        <taxon>Actinomycetes</taxon>
        <taxon>Kitasatosporales</taxon>
        <taxon>Streptomycetaceae</taxon>
        <taxon>Streptomyces</taxon>
    </lineage>
</organism>
<dbReference type="AlphaFoldDB" id="A0AB39XWQ5"/>
<dbReference type="EMBL" id="CP165727">
    <property type="protein sequence ID" value="XDV61646.1"/>
    <property type="molecule type" value="Genomic_DNA"/>
</dbReference>
<reference evidence="1" key="1">
    <citation type="submission" date="2024-08" db="EMBL/GenBank/DDBJ databases">
        <authorList>
            <person name="Yu S.T."/>
        </authorList>
    </citation>
    <scope>NUCLEOTIDE SEQUENCE</scope>
    <source>
        <strain evidence="1">R33</strain>
    </source>
</reference>
<protein>
    <submittedName>
        <fullName evidence="1">Uncharacterized protein</fullName>
    </submittedName>
</protein>